<dbReference type="Gene3D" id="3.40.570.10">
    <property type="entry name" value="Extracellular Endonuclease, subunit A"/>
    <property type="match status" value="1"/>
</dbReference>
<evidence type="ECO:0000256" key="4">
    <source>
        <dbReference type="PIRSR" id="PIRSR640255-1"/>
    </source>
</evidence>
<dbReference type="SUPFAM" id="SSF50494">
    <property type="entry name" value="Trypsin-like serine proteases"/>
    <property type="match status" value="1"/>
</dbReference>
<dbReference type="PRINTS" id="PR00839">
    <property type="entry name" value="V8PROTEASE"/>
</dbReference>
<feature type="compositionally biased region" description="Low complexity" evidence="7">
    <location>
        <begin position="391"/>
        <end position="400"/>
    </location>
</feature>
<keyword evidence="3 6" id="KW-0720">Serine protease</keyword>
<feature type="active site" description="Proton acceptor" evidence="4">
    <location>
        <position position="578"/>
    </location>
</feature>
<dbReference type="GO" id="GO:0003676">
    <property type="term" value="F:nucleic acid binding"/>
    <property type="evidence" value="ECO:0007669"/>
    <property type="project" value="InterPro"/>
</dbReference>
<evidence type="ECO:0000256" key="7">
    <source>
        <dbReference type="SAM" id="MobiDB-lite"/>
    </source>
</evidence>
<evidence type="ECO:0000256" key="5">
    <source>
        <dbReference type="PIRSR" id="PIRSR640255-2"/>
    </source>
</evidence>
<keyword evidence="1 6" id="KW-0645">Protease</keyword>
<dbReference type="GO" id="GO:0008236">
    <property type="term" value="F:serine-type peptidase activity"/>
    <property type="evidence" value="ECO:0007669"/>
    <property type="project" value="UniProtKB-KW"/>
</dbReference>
<dbReference type="PANTHER" id="PTHR13966">
    <property type="entry name" value="ENDONUCLEASE RELATED"/>
    <property type="match status" value="1"/>
</dbReference>
<dbReference type="InterPro" id="IPR044929">
    <property type="entry name" value="DNA/RNA_non-sp_Endonuclease_sf"/>
</dbReference>
<comment type="similarity">
    <text evidence="6">Belongs to the peptidase S1B family.</text>
</comment>
<dbReference type="InterPro" id="IPR044925">
    <property type="entry name" value="His-Me_finger_sf"/>
</dbReference>
<protein>
    <recommendedName>
        <fullName evidence="6">Serine protease</fullName>
        <ecNumber evidence="6">3.4.21.-</ecNumber>
    </recommendedName>
</protein>
<dbReference type="InterPro" id="IPR040255">
    <property type="entry name" value="Non-specific_endonuclease"/>
</dbReference>
<dbReference type="InterPro" id="IPR008256">
    <property type="entry name" value="Peptidase_S1B"/>
</dbReference>
<evidence type="ECO:0000259" key="8">
    <source>
        <dbReference type="SMART" id="SM00477"/>
    </source>
</evidence>
<feature type="compositionally biased region" description="Pro residues" evidence="7">
    <location>
        <begin position="375"/>
        <end position="384"/>
    </location>
</feature>
<dbReference type="KEGG" id="agv:OJF2_74990"/>
<keyword evidence="11" id="KW-1185">Reference proteome</keyword>
<feature type="domain" description="DNA/RNA non-specific endonuclease/pyrophosphatase/phosphodiesterase" evidence="9">
    <location>
        <begin position="498"/>
        <end position="742"/>
    </location>
</feature>
<evidence type="ECO:0000256" key="1">
    <source>
        <dbReference type="ARBA" id="ARBA00022670"/>
    </source>
</evidence>
<keyword evidence="10" id="KW-0540">Nuclease</keyword>
<dbReference type="SMART" id="SM00892">
    <property type="entry name" value="Endonuclease_NS"/>
    <property type="match status" value="1"/>
</dbReference>
<gene>
    <name evidence="10" type="ORF">OJF2_74990</name>
</gene>
<reference evidence="10 11" key="1">
    <citation type="submission" date="2019-08" db="EMBL/GenBank/DDBJ databases">
        <title>Deep-cultivation of Planctomycetes and their phenomic and genomic characterization uncovers novel biology.</title>
        <authorList>
            <person name="Wiegand S."/>
            <person name="Jogler M."/>
            <person name="Boedeker C."/>
            <person name="Pinto D."/>
            <person name="Vollmers J."/>
            <person name="Rivas-Marin E."/>
            <person name="Kohn T."/>
            <person name="Peeters S.H."/>
            <person name="Heuer A."/>
            <person name="Rast P."/>
            <person name="Oberbeckmann S."/>
            <person name="Bunk B."/>
            <person name="Jeske O."/>
            <person name="Meyerdierks A."/>
            <person name="Storesund J.E."/>
            <person name="Kallscheuer N."/>
            <person name="Luecker S."/>
            <person name="Lage O.M."/>
            <person name="Pohl T."/>
            <person name="Merkel B.J."/>
            <person name="Hornburger P."/>
            <person name="Mueller R.-W."/>
            <person name="Bruemmer F."/>
            <person name="Labrenz M."/>
            <person name="Spormann A.M."/>
            <person name="Op den Camp H."/>
            <person name="Overmann J."/>
            <person name="Amann R."/>
            <person name="Jetten M.S.M."/>
            <person name="Mascher T."/>
            <person name="Medema M.H."/>
            <person name="Devos D.P."/>
            <person name="Kaster A.-K."/>
            <person name="Ovreas L."/>
            <person name="Rohde M."/>
            <person name="Galperin M.Y."/>
            <person name="Jogler C."/>
        </authorList>
    </citation>
    <scope>NUCLEOTIDE SEQUENCE [LARGE SCALE GENOMIC DNA]</scope>
    <source>
        <strain evidence="10 11">OJF2</strain>
    </source>
</reference>
<sequence length="762" mass="82350">MLSRQEKLARLKTIIRRIHGGETDATSLADQAEERAGFESIEAPLPAPPPLARPEDARKGIEKVLTDRDQDVSDDELNGLEAIVLTEGRPAVFIDGGKYGDLPNPWTSLNDPAMRAKIQPLFASIGRVDLPNSLQIPYGGTGFVVGDGLLMTNRHVGALFTAGLGLKNLIYTSGDAAIDFLHERSTRPDDSSASLVVKQVVMIHPYWDMALLRVEGLPPARRPLTLSTASPDDLAGRDVVAIGYPARDIRNDLNVQDRIFGGVYAVKRLMPGKLLRRDSIRSFENTVSAITHDSSTLGGNSGSAVIDVRTGQVVGLHFAGLYLKANYAVPAYELARDPRVVDAGLNFDGKLPPSTDTDAAWARLQDVERVADRSTPPPPPPPPDLSQQQPAGPATGTGTATSVAVGAGAVTWTIPLQVTIAIGQPAAVVQAAVAAPPQAGEVQEKLQVPVIAPDLASRPGYKPDFLGLPNGELVPLPDLTPAGKKVVAKLEDGTSELKYQHFSVVVNKQRRLPLFTASNVDYQPAMRLINGRKPSRKELTGLGPNDQEQWVTDPRIPDANQLPDVFFTKDGGAFDKGHVVRRDDVTWGADFAEMQKGNGDTFHTTNCTPQVAGFNRSANGEDNWGDLENLIQKETSAETVCIFSGPVLADDDRTFQGRDRRGPAEVKIPKAFWKIVVAKGDDGPQAFGFVLEQDLSAVPLEAPLEEFAVPAPWKRFMKSIAEIEGLLHNWVKLTWLKEHDAIGTDQGRRIAEGVRKSGRGVD</sequence>
<keyword evidence="2 6" id="KW-0378">Hydrolase</keyword>
<dbReference type="GO" id="GO:0004519">
    <property type="term" value="F:endonuclease activity"/>
    <property type="evidence" value="ECO:0007669"/>
    <property type="project" value="UniProtKB-KW"/>
</dbReference>
<proteinExistence type="inferred from homology"/>
<dbReference type="InterPro" id="IPR009003">
    <property type="entry name" value="Peptidase_S1_PA"/>
</dbReference>
<dbReference type="Gene3D" id="2.40.10.120">
    <property type="match status" value="1"/>
</dbReference>
<dbReference type="SUPFAM" id="SSF54060">
    <property type="entry name" value="His-Me finger endonucleases"/>
    <property type="match status" value="1"/>
</dbReference>
<dbReference type="Proteomes" id="UP000324233">
    <property type="component" value="Chromosome"/>
</dbReference>
<dbReference type="EMBL" id="CP042997">
    <property type="protein sequence ID" value="QEH38889.1"/>
    <property type="molecule type" value="Genomic_DNA"/>
</dbReference>
<dbReference type="Pfam" id="PF13365">
    <property type="entry name" value="Trypsin_2"/>
    <property type="match status" value="1"/>
</dbReference>
<accession>A0A5B9WF53</accession>
<feature type="region of interest" description="Disordered" evidence="7">
    <location>
        <begin position="370"/>
        <end position="400"/>
    </location>
</feature>
<name>A0A5B9WF53_9BACT</name>
<evidence type="ECO:0000313" key="10">
    <source>
        <dbReference type="EMBL" id="QEH38889.1"/>
    </source>
</evidence>
<dbReference type="SMART" id="SM00477">
    <property type="entry name" value="NUC"/>
    <property type="match status" value="1"/>
</dbReference>
<evidence type="ECO:0000256" key="2">
    <source>
        <dbReference type="ARBA" id="ARBA00022801"/>
    </source>
</evidence>
<feature type="domain" description="ENPP1-3/EXOG-like endonuclease/phosphodiesterase" evidence="8">
    <location>
        <begin position="499"/>
        <end position="733"/>
    </location>
</feature>
<evidence type="ECO:0000256" key="6">
    <source>
        <dbReference type="RuleBase" id="RU004296"/>
    </source>
</evidence>
<dbReference type="OrthoDB" id="9770276at2"/>
<evidence type="ECO:0000313" key="11">
    <source>
        <dbReference type="Proteomes" id="UP000324233"/>
    </source>
</evidence>
<organism evidence="10 11">
    <name type="scientific">Aquisphaera giovannonii</name>
    <dbReference type="NCBI Taxonomy" id="406548"/>
    <lineage>
        <taxon>Bacteria</taxon>
        <taxon>Pseudomonadati</taxon>
        <taxon>Planctomycetota</taxon>
        <taxon>Planctomycetia</taxon>
        <taxon>Isosphaerales</taxon>
        <taxon>Isosphaeraceae</taxon>
        <taxon>Aquisphaera</taxon>
    </lineage>
</organism>
<evidence type="ECO:0000259" key="9">
    <source>
        <dbReference type="SMART" id="SM00892"/>
    </source>
</evidence>
<dbReference type="EC" id="3.4.21.-" evidence="6"/>
<dbReference type="AlphaFoldDB" id="A0A5B9WF53"/>
<dbReference type="GO" id="GO:0006508">
    <property type="term" value="P:proteolysis"/>
    <property type="evidence" value="ECO:0007669"/>
    <property type="project" value="UniProtKB-KW"/>
</dbReference>
<feature type="region of interest" description="Disordered" evidence="7">
    <location>
        <begin position="22"/>
        <end position="55"/>
    </location>
</feature>
<feature type="binding site" evidence="5">
    <location>
        <position position="615"/>
    </location>
    <ligand>
        <name>Mg(2+)</name>
        <dbReference type="ChEBI" id="CHEBI:18420"/>
        <note>catalytic</note>
    </ligand>
</feature>
<evidence type="ECO:0000256" key="3">
    <source>
        <dbReference type="ARBA" id="ARBA00022825"/>
    </source>
</evidence>
<dbReference type="InterPro" id="IPR001604">
    <property type="entry name" value="Endo_G_ENPP1-like_dom"/>
</dbReference>
<dbReference type="Pfam" id="PF01223">
    <property type="entry name" value="Endonuclease_NS"/>
    <property type="match status" value="1"/>
</dbReference>
<dbReference type="PANTHER" id="PTHR13966:SF5">
    <property type="entry name" value="ENDONUCLEASE G, MITOCHONDRIAL"/>
    <property type="match status" value="1"/>
</dbReference>
<keyword evidence="10" id="KW-0255">Endonuclease</keyword>
<dbReference type="RefSeq" id="WP_148598273.1">
    <property type="nucleotide sequence ID" value="NZ_CP042997.1"/>
</dbReference>
<keyword evidence="5" id="KW-0479">Metal-binding</keyword>
<dbReference type="GO" id="GO:0046872">
    <property type="term" value="F:metal ion binding"/>
    <property type="evidence" value="ECO:0007669"/>
    <property type="project" value="UniProtKB-KW"/>
</dbReference>
<dbReference type="InterPro" id="IPR020821">
    <property type="entry name" value="ENPP1-3/EXOG-like_nuc-like"/>
</dbReference>